<evidence type="ECO:0000259" key="2">
    <source>
        <dbReference type="Pfam" id="PF08327"/>
    </source>
</evidence>
<dbReference type="InterPro" id="IPR023393">
    <property type="entry name" value="START-like_dom_sf"/>
</dbReference>
<dbReference type="RefSeq" id="WP_378294537.1">
    <property type="nucleotide sequence ID" value="NZ_JBHULE010000022.1"/>
</dbReference>
<dbReference type="SUPFAM" id="SSF55961">
    <property type="entry name" value="Bet v1-like"/>
    <property type="match status" value="1"/>
</dbReference>
<accession>A0ABW5LK90</accession>
<dbReference type="CDD" id="cd07814">
    <property type="entry name" value="SRPBCC_CalC_Aha1-like"/>
    <property type="match status" value="1"/>
</dbReference>
<dbReference type="Pfam" id="PF08327">
    <property type="entry name" value="AHSA1"/>
    <property type="match status" value="1"/>
</dbReference>
<protein>
    <submittedName>
        <fullName evidence="3">SRPBCC domain-containing protein</fullName>
    </submittedName>
</protein>
<dbReference type="Gene3D" id="3.30.530.20">
    <property type="match status" value="1"/>
</dbReference>
<comment type="caution">
    <text evidence="3">The sequence shown here is derived from an EMBL/GenBank/DDBJ whole genome shotgun (WGS) entry which is preliminary data.</text>
</comment>
<evidence type="ECO:0000313" key="4">
    <source>
        <dbReference type="Proteomes" id="UP001597319"/>
    </source>
</evidence>
<keyword evidence="4" id="KW-1185">Reference proteome</keyword>
<sequence length="144" mass="17273">MKTTDAPITVEETFTVSIDKVWKAITDVREMRLWFFDNIESFIPEIGFETQFLVQVEDRKYTHCWKITEVIPNKKITHTWSYEEYPGDAYVTFELFKEDERTRLILSLTVTQDFPSDIPEFTRESCQQGWNYFIGERLTTYLEK</sequence>
<dbReference type="Proteomes" id="UP001597319">
    <property type="component" value="Unassembled WGS sequence"/>
</dbReference>
<proteinExistence type="inferred from homology"/>
<reference evidence="4" key="1">
    <citation type="journal article" date="2019" name="Int. J. Syst. Evol. Microbiol.">
        <title>The Global Catalogue of Microorganisms (GCM) 10K type strain sequencing project: providing services to taxonomists for standard genome sequencing and annotation.</title>
        <authorList>
            <consortium name="The Broad Institute Genomics Platform"/>
            <consortium name="The Broad Institute Genome Sequencing Center for Infectious Disease"/>
            <person name="Wu L."/>
            <person name="Ma J."/>
        </authorList>
    </citation>
    <scope>NUCLEOTIDE SEQUENCE [LARGE SCALE GENOMIC DNA]</scope>
    <source>
        <strain evidence="4">KCTC 52274</strain>
    </source>
</reference>
<evidence type="ECO:0000313" key="3">
    <source>
        <dbReference type="EMBL" id="MFD2564676.1"/>
    </source>
</evidence>
<gene>
    <name evidence="3" type="ORF">ACFSR1_18505</name>
</gene>
<dbReference type="InterPro" id="IPR013538">
    <property type="entry name" value="ASHA1/2-like_C"/>
</dbReference>
<dbReference type="EMBL" id="JBHULE010000022">
    <property type="protein sequence ID" value="MFD2564676.1"/>
    <property type="molecule type" value="Genomic_DNA"/>
</dbReference>
<feature type="domain" description="Activator of Hsp90 ATPase homologue 1/2-like C-terminal" evidence="2">
    <location>
        <begin position="16"/>
        <end position="143"/>
    </location>
</feature>
<organism evidence="3 4">
    <name type="scientific">Aquimarina rubra</name>
    <dbReference type="NCBI Taxonomy" id="1920033"/>
    <lineage>
        <taxon>Bacteria</taxon>
        <taxon>Pseudomonadati</taxon>
        <taxon>Bacteroidota</taxon>
        <taxon>Flavobacteriia</taxon>
        <taxon>Flavobacteriales</taxon>
        <taxon>Flavobacteriaceae</taxon>
        <taxon>Aquimarina</taxon>
    </lineage>
</organism>
<evidence type="ECO:0000256" key="1">
    <source>
        <dbReference type="ARBA" id="ARBA00006817"/>
    </source>
</evidence>
<comment type="similarity">
    <text evidence="1">Belongs to the AHA1 family.</text>
</comment>
<name>A0ABW5LK90_9FLAO</name>